<evidence type="ECO:0000313" key="6">
    <source>
        <dbReference type="Proteomes" id="UP000240621"/>
    </source>
</evidence>
<dbReference type="InterPro" id="IPR000031">
    <property type="entry name" value="PurE_dom"/>
</dbReference>
<dbReference type="Gene3D" id="3.40.50.1970">
    <property type="match status" value="2"/>
</dbReference>
<sequence length="344" mass="37486">MKSIQSHIEIRTGSDSDIPRIKAAYQLLEHLGIPYTPRILSAHRTPGVMADEASRLSENGFRVCIAAAGGSAHLPGMTASETLLPVVGIPVQTSIMGGIDSVLSIIQMPEGIPVGTTGVGQSEHAALLAAQIAYLGENEIRNKIRAFLGIKSKLSGQININPVIGVVKTNTAHFDPIKYQKMVSFLQKAGIETIEYDVTSQTKDEAVHYLAELERKGAVANIIVYSVYHRIDGELSPGFWSSRTDIPNIVLPVVTDADLAVDEITRGMLHDRLILEEFKIMPNWGAVAFMGINRYQNAALYGAQIAGVFFPSISENINNYRSEIASVVREKDERIKTDGIGPFF</sequence>
<evidence type="ECO:0000256" key="3">
    <source>
        <dbReference type="HAMAP-Rule" id="MF_01929"/>
    </source>
</evidence>
<dbReference type="PANTHER" id="PTHR23046:SF2">
    <property type="entry name" value="PHOSPHORIBOSYLAMINOIMIDAZOLE CARBOXYLASE"/>
    <property type="match status" value="1"/>
</dbReference>
<dbReference type="SMART" id="SM01001">
    <property type="entry name" value="AIRC"/>
    <property type="match status" value="1"/>
</dbReference>
<protein>
    <recommendedName>
        <fullName evidence="3">N5-carboxyaminoimidazole ribonucleotide mutase</fullName>
        <shortName evidence="3">N5-CAIR mutase</shortName>
        <ecNumber evidence="3">5.4.99.18</ecNumber>
    </recommendedName>
    <alternativeName>
        <fullName evidence="3">5-(carboxyamino)imidazole ribonucleotide mutase</fullName>
    </alternativeName>
</protein>
<feature type="binding site" evidence="3">
    <location>
        <position position="17"/>
    </location>
    <ligand>
        <name>substrate</name>
    </ligand>
</feature>
<dbReference type="HAMAP" id="MF_01929">
    <property type="entry name" value="PurE_classI"/>
    <property type="match status" value="1"/>
</dbReference>
<dbReference type="SUPFAM" id="SSF52255">
    <property type="entry name" value="N5-CAIR mutase (phosphoribosylaminoimidazole carboxylase, PurE)"/>
    <property type="match status" value="2"/>
</dbReference>
<dbReference type="GO" id="GO:0006189">
    <property type="term" value="P:'de novo' IMP biosynthetic process"/>
    <property type="evidence" value="ECO:0007669"/>
    <property type="project" value="UniProtKB-UniRule"/>
</dbReference>
<dbReference type="EC" id="5.4.99.18" evidence="3"/>
<feature type="binding site" evidence="3">
    <location>
        <position position="44"/>
    </location>
    <ligand>
        <name>substrate</name>
    </ligand>
</feature>
<dbReference type="InterPro" id="IPR033747">
    <property type="entry name" value="PurE_ClassI"/>
</dbReference>
<comment type="caution">
    <text evidence="5">The sequence shown here is derived from an EMBL/GenBank/DDBJ whole genome shotgun (WGS) entry which is preliminary data.</text>
</comment>
<keyword evidence="2 3" id="KW-0413">Isomerase</keyword>
<proteinExistence type="inferred from homology"/>
<dbReference type="EMBL" id="PYGC01000007">
    <property type="protein sequence ID" value="PSK82024.1"/>
    <property type="molecule type" value="Genomic_DNA"/>
</dbReference>
<evidence type="ECO:0000256" key="2">
    <source>
        <dbReference type="ARBA" id="ARBA00023235"/>
    </source>
</evidence>
<comment type="pathway">
    <text evidence="3">Purine metabolism; IMP biosynthesis via de novo pathway; 5-amino-1-(5-phospho-D-ribosyl)imidazole-4-carboxylate from 5-amino-1-(5-phospho-D-ribosyl)imidazole (N5-CAIR route): step 2/2.</text>
</comment>
<comment type="similarity">
    <text evidence="3">Belongs to the AIR carboxylase family. Class I subfamily.</text>
</comment>
<feature type="domain" description="PurE" evidence="4">
    <location>
        <begin position="6"/>
        <end position="155"/>
    </location>
</feature>
<dbReference type="GO" id="GO:0034023">
    <property type="term" value="F:5-(carboxyamino)imidazole ribonucleotide mutase activity"/>
    <property type="evidence" value="ECO:0007669"/>
    <property type="project" value="UniProtKB-UniRule"/>
</dbReference>
<dbReference type="AlphaFoldDB" id="A0A2P8CAL5"/>
<organism evidence="5 6">
    <name type="scientific">Prolixibacter denitrificans</name>
    <dbReference type="NCBI Taxonomy" id="1541063"/>
    <lineage>
        <taxon>Bacteria</taxon>
        <taxon>Pseudomonadati</taxon>
        <taxon>Bacteroidota</taxon>
        <taxon>Bacteroidia</taxon>
        <taxon>Marinilabiliales</taxon>
        <taxon>Prolixibacteraceae</taxon>
        <taxon>Prolixibacter</taxon>
    </lineage>
</organism>
<comment type="catalytic activity">
    <reaction evidence="3">
        <text>5-carboxyamino-1-(5-phospho-D-ribosyl)imidazole + H(+) = 5-amino-1-(5-phospho-D-ribosyl)imidazole-4-carboxylate</text>
        <dbReference type="Rhea" id="RHEA:13193"/>
        <dbReference type="ChEBI" id="CHEBI:15378"/>
        <dbReference type="ChEBI" id="CHEBI:58730"/>
        <dbReference type="ChEBI" id="CHEBI:77657"/>
        <dbReference type="EC" id="5.4.99.18"/>
    </reaction>
</comment>
<evidence type="ECO:0000256" key="1">
    <source>
        <dbReference type="ARBA" id="ARBA00022755"/>
    </source>
</evidence>
<name>A0A2P8CAL5_9BACT</name>
<dbReference type="UniPathway" id="UPA00074">
    <property type="reaction ID" value="UER00943"/>
</dbReference>
<feature type="binding site" evidence="3">
    <location>
        <position position="14"/>
    </location>
    <ligand>
        <name>substrate</name>
    </ligand>
</feature>
<dbReference type="Pfam" id="PF00731">
    <property type="entry name" value="AIRC"/>
    <property type="match status" value="1"/>
</dbReference>
<keyword evidence="1 3" id="KW-0658">Purine biosynthesis</keyword>
<dbReference type="InterPro" id="IPR024694">
    <property type="entry name" value="PurE_prokaryotes"/>
</dbReference>
<dbReference type="OrthoDB" id="9791908at2"/>
<dbReference type="PANTHER" id="PTHR23046">
    <property type="entry name" value="PHOSPHORIBOSYLAMINOIMIDAZOLE CARBOXYLASE CATALYTIC SUBUNIT"/>
    <property type="match status" value="1"/>
</dbReference>
<dbReference type="Proteomes" id="UP000240621">
    <property type="component" value="Unassembled WGS sequence"/>
</dbReference>
<dbReference type="RefSeq" id="WP_106542821.1">
    <property type="nucleotide sequence ID" value="NZ_BLAU01000001.1"/>
</dbReference>
<accession>A0A2P8CAL5</accession>
<evidence type="ECO:0000313" key="5">
    <source>
        <dbReference type="EMBL" id="PSK82024.1"/>
    </source>
</evidence>
<reference evidence="5 6" key="1">
    <citation type="submission" date="2018-03" db="EMBL/GenBank/DDBJ databases">
        <title>Genomic Encyclopedia of Archaeal and Bacterial Type Strains, Phase II (KMG-II): from individual species to whole genera.</title>
        <authorList>
            <person name="Goeker M."/>
        </authorList>
    </citation>
    <scope>NUCLEOTIDE SEQUENCE [LARGE SCALE GENOMIC DNA]</scope>
    <source>
        <strain evidence="5 6">DSM 27267</strain>
    </source>
</reference>
<evidence type="ECO:0000259" key="4">
    <source>
        <dbReference type="SMART" id="SM01001"/>
    </source>
</evidence>
<dbReference type="NCBIfam" id="TIGR01162">
    <property type="entry name" value="purE"/>
    <property type="match status" value="1"/>
</dbReference>
<gene>
    <name evidence="3" type="primary">purE</name>
    <name evidence="5" type="ORF">CLV93_107138</name>
</gene>
<comment type="function">
    <text evidence="3">Catalyzes the conversion of N5-carboxyaminoimidazole ribonucleotide (N5-CAIR) to 4-carboxy-5-aminoimidazole ribonucleotide (CAIR).</text>
</comment>